<keyword evidence="3" id="KW-0645">Protease</keyword>
<dbReference type="Pfam" id="PF02517">
    <property type="entry name" value="Rce1-like"/>
    <property type="match status" value="1"/>
</dbReference>
<dbReference type="Proteomes" id="UP000198881">
    <property type="component" value="Unassembled WGS sequence"/>
</dbReference>
<sequence>MDQTVHTTPLIRPQWGRALFLGALGLTVASIITMLVAAPDGVIASSDSTAATPALWTLLLPSAAGIMLTLLLPRRPEPLPAQAVDRGRLIVSNFGLLVLFLVFTAGAAMVPWRNEDYILAKAALLIALPALLVLTVRRSVRIHRGSGAWRWWAPAVVVVVWFLLAELAPWNPIYDPGDVDPTFLIIAATATALTASVGEELFFRRWLQTRLEAGLGVWAGIGVTSVLFGLMHLGSHGTGQIWLDVAQVIAVQGTFGWFVGVLWWRYRNLTMVILVHLLSNGWGVLVHLARG</sequence>
<keyword evidence="4" id="KW-1185">Reference proteome</keyword>
<feature type="transmembrane region" description="Helical" evidence="1">
    <location>
        <begin position="182"/>
        <end position="203"/>
    </location>
</feature>
<dbReference type="GO" id="GO:0006508">
    <property type="term" value="P:proteolysis"/>
    <property type="evidence" value="ECO:0007669"/>
    <property type="project" value="UniProtKB-KW"/>
</dbReference>
<keyword evidence="1" id="KW-0472">Membrane</keyword>
<reference evidence="3 4" key="1">
    <citation type="submission" date="2016-10" db="EMBL/GenBank/DDBJ databases">
        <authorList>
            <person name="de Groot N.N."/>
        </authorList>
    </citation>
    <scope>NUCLEOTIDE SEQUENCE [LARGE SCALE GENOMIC DNA]</scope>
    <source>
        <strain evidence="3 4">CGMCC 1.7054</strain>
    </source>
</reference>
<feature type="transmembrane region" description="Helical" evidence="1">
    <location>
        <begin position="118"/>
        <end position="136"/>
    </location>
</feature>
<evidence type="ECO:0000313" key="4">
    <source>
        <dbReference type="Proteomes" id="UP000198881"/>
    </source>
</evidence>
<feature type="transmembrane region" description="Helical" evidence="1">
    <location>
        <begin position="50"/>
        <end position="72"/>
    </location>
</feature>
<feature type="transmembrane region" description="Helical" evidence="1">
    <location>
        <begin position="18"/>
        <end position="38"/>
    </location>
</feature>
<dbReference type="PANTHER" id="PTHR43592">
    <property type="entry name" value="CAAX AMINO TERMINAL PROTEASE"/>
    <property type="match status" value="1"/>
</dbReference>
<accession>A0A1I7MR27</accession>
<dbReference type="InterPro" id="IPR003675">
    <property type="entry name" value="Rce1/LyrA-like_dom"/>
</dbReference>
<protein>
    <submittedName>
        <fullName evidence="3">Membrane protease YdiL, CAAX protease family</fullName>
    </submittedName>
</protein>
<dbReference type="EMBL" id="FPCG01000010">
    <property type="protein sequence ID" value="SFV24368.1"/>
    <property type="molecule type" value="Genomic_DNA"/>
</dbReference>
<proteinExistence type="predicted"/>
<dbReference type="PANTHER" id="PTHR43592:SF15">
    <property type="entry name" value="CAAX AMINO TERMINAL PROTEASE FAMILY PROTEIN"/>
    <property type="match status" value="1"/>
</dbReference>
<keyword evidence="3" id="KW-0378">Hydrolase</keyword>
<dbReference type="GO" id="GO:0004175">
    <property type="term" value="F:endopeptidase activity"/>
    <property type="evidence" value="ECO:0007669"/>
    <property type="project" value="UniProtKB-ARBA"/>
</dbReference>
<feature type="transmembrane region" description="Helical" evidence="1">
    <location>
        <begin position="148"/>
        <end position="170"/>
    </location>
</feature>
<feature type="transmembrane region" description="Helical" evidence="1">
    <location>
        <begin position="93"/>
        <end position="112"/>
    </location>
</feature>
<feature type="transmembrane region" description="Helical" evidence="1">
    <location>
        <begin position="245"/>
        <end position="264"/>
    </location>
</feature>
<keyword evidence="1" id="KW-0812">Transmembrane</keyword>
<evidence type="ECO:0000256" key="1">
    <source>
        <dbReference type="SAM" id="Phobius"/>
    </source>
</evidence>
<dbReference type="AlphaFoldDB" id="A0A1I7MR27"/>
<dbReference type="GO" id="GO:0080120">
    <property type="term" value="P:CAAX-box protein maturation"/>
    <property type="evidence" value="ECO:0007669"/>
    <property type="project" value="UniProtKB-ARBA"/>
</dbReference>
<organism evidence="3 4">
    <name type="scientific">Micrococcus terreus</name>
    <dbReference type="NCBI Taxonomy" id="574650"/>
    <lineage>
        <taxon>Bacteria</taxon>
        <taxon>Bacillati</taxon>
        <taxon>Actinomycetota</taxon>
        <taxon>Actinomycetes</taxon>
        <taxon>Micrococcales</taxon>
        <taxon>Micrococcaceae</taxon>
        <taxon>Micrococcus</taxon>
    </lineage>
</organism>
<evidence type="ECO:0000259" key="2">
    <source>
        <dbReference type="Pfam" id="PF02517"/>
    </source>
</evidence>
<name>A0A1I7MR27_9MICC</name>
<keyword evidence="1" id="KW-1133">Transmembrane helix</keyword>
<gene>
    <name evidence="3" type="ORF">SAMN04487966_110132</name>
</gene>
<dbReference type="STRING" id="574650.SAMN04487966_110132"/>
<feature type="transmembrane region" description="Helical" evidence="1">
    <location>
        <begin position="215"/>
        <end position="233"/>
    </location>
</feature>
<evidence type="ECO:0000313" key="3">
    <source>
        <dbReference type="EMBL" id="SFV24368.1"/>
    </source>
</evidence>
<feature type="domain" description="CAAX prenyl protease 2/Lysostaphin resistance protein A-like" evidence="2">
    <location>
        <begin position="183"/>
        <end position="281"/>
    </location>
</feature>